<proteinExistence type="predicted"/>
<comment type="caution">
    <text evidence="1">The sequence shown here is derived from an EMBL/GenBank/DDBJ whole genome shotgun (WGS) entry which is preliminary data.</text>
</comment>
<dbReference type="Proteomes" id="UP001162992">
    <property type="component" value="Chromosome 18"/>
</dbReference>
<dbReference type="EMBL" id="CM055109">
    <property type="protein sequence ID" value="KAJ7523583.1"/>
    <property type="molecule type" value="Genomic_DNA"/>
</dbReference>
<evidence type="ECO:0000313" key="2">
    <source>
        <dbReference type="Proteomes" id="UP001162992"/>
    </source>
</evidence>
<accession>A0ACC2B1C7</accession>
<sequence>MSQANWKEPTTMQFGIQTEKYFDGTLCANYKGKGHVTAECPLPQQPQSKPRFVNSPREDDPRPSKTNIDMIVQRIEVESKLLDQDHQWPDLDEKINKVTTRSSKDSLTLKTRKLR</sequence>
<name>A0ACC2B1C7_DIPCM</name>
<protein>
    <submittedName>
        <fullName evidence="1">Uncharacterized protein</fullName>
    </submittedName>
</protein>
<organism evidence="1 2">
    <name type="scientific">Diphasiastrum complanatum</name>
    <name type="common">Issler's clubmoss</name>
    <name type="synonym">Lycopodium complanatum</name>
    <dbReference type="NCBI Taxonomy" id="34168"/>
    <lineage>
        <taxon>Eukaryota</taxon>
        <taxon>Viridiplantae</taxon>
        <taxon>Streptophyta</taxon>
        <taxon>Embryophyta</taxon>
        <taxon>Tracheophyta</taxon>
        <taxon>Lycopodiopsida</taxon>
        <taxon>Lycopodiales</taxon>
        <taxon>Lycopodiaceae</taxon>
        <taxon>Lycopodioideae</taxon>
        <taxon>Diphasiastrum</taxon>
    </lineage>
</organism>
<gene>
    <name evidence="1" type="ORF">O6H91_18G055300</name>
</gene>
<evidence type="ECO:0000313" key="1">
    <source>
        <dbReference type="EMBL" id="KAJ7523583.1"/>
    </source>
</evidence>
<keyword evidence="2" id="KW-1185">Reference proteome</keyword>
<reference evidence="2" key="1">
    <citation type="journal article" date="2024" name="Proc. Natl. Acad. Sci. U.S.A.">
        <title>Extraordinary preservation of gene collinearity over three hundred million years revealed in homosporous lycophytes.</title>
        <authorList>
            <person name="Li C."/>
            <person name="Wickell D."/>
            <person name="Kuo L.Y."/>
            <person name="Chen X."/>
            <person name="Nie B."/>
            <person name="Liao X."/>
            <person name="Peng D."/>
            <person name="Ji J."/>
            <person name="Jenkins J."/>
            <person name="Williams M."/>
            <person name="Shu S."/>
            <person name="Plott C."/>
            <person name="Barry K."/>
            <person name="Rajasekar S."/>
            <person name="Grimwood J."/>
            <person name="Han X."/>
            <person name="Sun S."/>
            <person name="Hou Z."/>
            <person name="He W."/>
            <person name="Dai G."/>
            <person name="Sun C."/>
            <person name="Schmutz J."/>
            <person name="Leebens-Mack J.H."/>
            <person name="Li F.W."/>
            <person name="Wang L."/>
        </authorList>
    </citation>
    <scope>NUCLEOTIDE SEQUENCE [LARGE SCALE GENOMIC DNA]</scope>
    <source>
        <strain evidence="2">cv. PW_Plant_1</strain>
    </source>
</reference>